<protein>
    <submittedName>
        <fullName evidence="2">Uncharacterized protein</fullName>
    </submittedName>
</protein>
<evidence type="ECO:0000256" key="1">
    <source>
        <dbReference type="SAM" id="MobiDB-lite"/>
    </source>
</evidence>
<proteinExistence type="predicted"/>
<reference evidence="2 3" key="1">
    <citation type="submission" date="2021-05" db="EMBL/GenBank/DDBJ databases">
        <title>Genome Assembly of Synthetic Allotetraploid Brassica napus Reveals Homoeologous Exchanges between Subgenomes.</title>
        <authorList>
            <person name="Davis J.T."/>
        </authorList>
    </citation>
    <scope>NUCLEOTIDE SEQUENCE [LARGE SCALE GENOMIC DNA]</scope>
    <source>
        <strain evidence="3">cv. Da-Ae</strain>
        <tissue evidence="2">Seedling</tissue>
    </source>
</reference>
<evidence type="ECO:0000313" key="2">
    <source>
        <dbReference type="EMBL" id="KAH0906124.1"/>
    </source>
</evidence>
<comment type="caution">
    <text evidence="2">The sequence shown here is derived from an EMBL/GenBank/DDBJ whole genome shotgun (WGS) entry which is preliminary data.</text>
</comment>
<accession>A0ABQ8BMT4</accession>
<organism evidence="2 3">
    <name type="scientific">Brassica napus</name>
    <name type="common">Rape</name>
    <dbReference type="NCBI Taxonomy" id="3708"/>
    <lineage>
        <taxon>Eukaryota</taxon>
        <taxon>Viridiplantae</taxon>
        <taxon>Streptophyta</taxon>
        <taxon>Embryophyta</taxon>
        <taxon>Tracheophyta</taxon>
        <taxon>Spermatophyta</taxon>
        <taxon>Magnoliopsida</taxon>
        <taxon>eudicotyledons</taxon>
        <taxon>Gunneridae</taxon>
        <taxon>Pentapetalae</taxon>
        <taxon>rosids</taxon>
        <taxon>malvids</taxon>
        <taxon>Brassicales</taxon>
        <taxon>Brassicaceae</taxon>
        <taxon>Brassiceae</taxon>
        <taxon>Brassica</taxon>
    </lineage>
</organism>
<keyword evidence="3" id="KW-1185">Reference proteome</keyword>
<feature type="region of interest" description="Disordered" evidence="1">
    <location>
        <begin position="72"/>
        <end position="92"/>
    </location>
</feature>
<evidence type="ECO:0000313" key="3">
    <source>
        <dbReference type="Proteomes" id="UP000824890"/>
    </source>
</evidence>
<name>A0ABQ8BMT4_BRANA</name>
<gene>
    <name evidence="2" type="ORF">HID58_037951</name>
</gene>
<dbReference type="Proteomes" id="UP000824890">
    <property type="component" value="Unassembled WGS sequence"/>
</dbReference>
<sequence length="92" mass="10408">MLEMFVCGMLRCSCHRESVRILDCGRAGRSLDFRGTERRHDCRGKEKRLDCESVTIEETTGDWTAILPCTTGEEKTEEEMNGEDTTPCTTGK</sequence>
<dbReference type="EMBL" id="JAGKQM010000010">
    <property type="protein sequence ID" value="KAH0906124.1"/>
    <property type="molecule type" value="Genomic_DNA"/>
</dbReference>